<dbReference type="NCBIfam" id="NF003243">
    <property type="entry name" value="PRK04201.1"/>
    <property type="match status" value="1"/>
</dbReference>
<evidence type="ECO:0000256" key="10">
    <source>
        <dbReference type="ARBA" id="ARBA00023004"/>
    </source>
</evidence>
<feature type="binding site" description="M2 metal binding site" evidence="13">
    <location>
        <position position="168"/>
    </location>
    <ligand>
        <name>Fe(2+)</name>
        <dbReference type="ChEBI" id="CHEBI:29033"/>
    </ligand>
</feature>
<keyword evidence="15" id="KW-1185">Reference proteome</keyword>
<comment type="function">
    <text evidence="13">Mediates zinc uptake. May also transport other divalent cations.</text>
</comment>
<dbReference type="STRING" id="1168035.SAMN05444280_104150"/>
<keyword evidence="5 13" id="KW-0812">Transmembrane</keyword>
<feature type="transmembrane region" description="Helical" evidence="13">
    <location>
        <begin position="31"/>
        <end position="55"/>
    </location>
</feature>
<dbReference type="PANTHER" id="PTHR11040:SF205">
    <property type="entry name" value="ZINC TRANSPORTER ZUPT"/>
    <property type="match status" value="1"/>
</dbReference>
<evidence type="ECO:0000256" key="13">
    <source>
        <dbReference type="HAMAP-Rule" id="MF_00548"/>
    </source>
</evidence>
<feature type="transmembrane region" description="Helical" evidence="13">
    <location>
        <begin position="99"/>
        <end position="117"/>
    </location>
</feature>
<name>A0A1M6CZQ2_9BACT</name>
<keyword evidence="8 13" id="KW-0864">Zinc transport</keyword>
<feature type="binding site" description="M2 metal binding site" evidence="13">
    <location>
        <position position="165"/>
    </location>
    <ligand>
        <name>Fe(2+)</name>
        <dbReference type="ChEBI" id="CHEBI:29033"/>
    </ligand>
</feature>
<evidence type="ECO:0000256" key="3">
    <source>
        <dbReference type="ARBA" id="ARBA00022448"/>
    </source>
</evidence>
<evidence type="ECO:0000313" key="15">
    <source>
        <dbReference type="Proteomes" id="UP000184050"/>
    </source>
</evidence>
<evidence type="ECO:0000256" key="12">
    <source>
        <dbReference type="ARBA" id="ARBA00023136"/>
    </source>
</evidence>
<feature type="binding site" description="M2 metal binding site" evidence="13">
    <location>
        <position position="194"/>
    </location>
    <ligand>
        <name>Fe(2+)</name>
        <dbReference type="ChEBI" id="CHEBI:29033"/>
    </ligand>
</feature>
<proteinExistence type="inferred from homology"/>
<comment type="similarity">
    <text evidence="2 13">Belongs to the ZIP transporter (TC 2.A.5) family. ZupT subfamily.</text>
</comment>
<feature type="binding site" description="M2 metal binding site" evidence="13">
    <location>
        <position position="226"/>
    </location>
    <ligand>
        <name>Fe(2+)</name>
        <dbReference type="ChEBI" id="CHEBI:29033"/>
    </ligand>
</feature>
<sequence length="301" mass="32572">MLAKILLHDAFHHLFVNFGNKTELYMDTSNILYALLLTAFAGLSTGIGSAIAFLARSTNTKLLTVSLGFSAGVMIYISFVEIFAEAKESFIGNFGDFYGTLYTISGFFGGMLLIALIDKFIPTIENPHEMHSIEEMQGKNPKDSARYKKLYRMGILTALAVAIHNFPEGIATFMTALNDPTVGIAIAIAIAIHNIPEGIAVSVPIYYATGNRKKAFLYSFLSGLAEPVGAVLAYLLLFPFLTTGNSQIVFASTMAAVAGIMVFISLDELLPSAEEYGEHHWGIYGLIGGMVVMAVSLLLLN</sequence>
<keyword evidence="6" id="KW-0479">Metal-binding</keyword>
<gene>
    <name evidence="13" type="primary">zupT</name>
    <name evidence="14" type="ORF">SAMN05444280_104150</name>
</gene>
<feature type="transmembrane region" description="Helical" evidence="13">
    <location>
        <begin position="248"/>
        <end position="269"/>
    </location>
</feature>
<feature type="binding site" description="M1 metal binding site" evidence="13">
    <location>
        <position position="193"/>
    </location>
    <ligand>
        <name>Zn(2+)</name>
        <dbReference type="ChEBI" id="CHEBI:29105"/>
    </ligand>
</feature>
<organism evidence="14 15">
    <name type="scientific">Tangfeifania diversioriginum</name>
    <dbReference type="NCBI Taxonomy" id="1168035"/>
    <lineage>
        <taxon>Bacteria</taxon>
        <taxon>Pseudomonadati</taxon>
        <taxon>Bacteroidota</taxon>
        <taxon>Bacteroidia</taxon>
        <taxon>Marinilabiliales</taxon>
        <taxon>Prolixibacteraceae</taxon>
        <taxon>Tangfeifania</taxon>
    </lineage>
</organism>
<comment type="subcellular location">
    <subcellularLocation>
        <location evidence="1 13">Cell membrane</location>
        <topology evidence="1 13">Multi-pass membrane protein</topology>
    </subcellularLocation>
</comment>
<dbReference type="HAMAP" id="MF_00548">
    <property type="entry name" value="ZupT"/>
    <property type="match status" value="1"/>
</dbReference>
<evidence type="ECO:0000256" key="1">
    <source>
        <dbReference type="ARBA" id="ARBA00004651"/>
    </source>
</evidence>
<dbReference type="AlphaFoldDB" id="A0A1M6CZQ2"/>
<evidence type="ECO:0000256" key="2">
    <source>
        <dbReference type="ARBA" id="ARBA00009703"/>
    </source>
</evidence>
<feature type="transmembrane region" description="Helical" evidence="13">
    <location>
        <begin position="150"/>
        <end position="167"/>
    </location>
</feature>
<dbReference type="Pfam" id="PF02535">
    <property type="entry name" value="Zip"/>
    <property type="match status" value="2"/>
</dbReference>
<dbReference type="GO" id="GO:0005886">
    <property type="term" value="C:plasma membrane"/>
    <property type="evidence" value="ECO:0007669"/>
    <property type="project" value="UniProtKB-SubCell"/>
</dbReference>
<dbReference type="PANTHER" id="PTHR11040">
    <property type="entry name" value="ZINC/IRON TRANSPORTER"/>
    <property type="match status" value="1"/>
</dbReference>
<dbReference type="Proteomes" id="UP000184050">
    <property type="component" value="Unassembled WGS sequence"/>
</dbReference>
<keyword evidence="4 13" id="KW-1003">Cell membrane</keyword>
<dbReference type="InterPro" id="IPR003689">
    <property type="entry name" value="ZIP"/>
</dbReference>
<dbReference type="InterPro" id="IPR023498">
    <property type="entry name" value="Zn_transptr_ZupT"/>
</dbReference>
<feature type="transmembrane region" description="Helical" evidence="13">
    <location>
        <begin position="182"/>
        <end position="208"/>
    </location>
</feature>
<dbReference type="EMBL" id="FQZE01000004">
    <property type="protein sequence ID" value="SHI66487.1"/>
    <property type="molecule type" value="Genomic_DNA"/>
</dbReference>
<reference evidence="14 15" key="1">
    <citation type="submission" date="2016-11" db="EMBL/GenBank/DDBJ databases">
        <authorList>
            <person name="Jaros S."/>
            <person name="Januszkiewicz K."/>
            <person name="Wedrychowicz H."/>
        </authorList>
    </citation>
    <scope>NUCLEOTIDE SEQUENCE [LARGE SCALE GENOMIC DNA]</scope>
    <source>
        <strain evidence="14 15">DSM 27063</strain>
    </source>
</reference>
<feature type="binding site" description="M1 metal binding site" evidence="13">
    <location>
        <position position="197"/>
    </location>
    <ligand>
        <name>Zn(2+)</name>
        <dbReference type="ChEBI" id="CHEBI:29105"/>
    </ligand>
</feature>
<keyword evidence="12 13" id="KW-0472">Membrane</keyword>
<dbReference type="GO" id="GO:0046872">
    <property type="term" value="F:metal ion binding"/>
    <property type="evidence" value="ECO:0007669"/>
    <property type="project" value="UniProtKB-KW"/>
</dbReference>
<feature type="binding site" description="M2 metal binding site" evidence="13">
    <location>
        <position position="197"/>
    </location>
    <ligand>
        <name>Fe(2+)</name>
        <dbReference type="ChEBI" id="CHEBI:29033"/>
    </ligand>
</feature>
<evidence type="ECO:0000256" key="11">
    <source>
        <dbReference type="ARBA" id="ARBA00023065"/>
    </source>
</evidence>
<evidence type="ECO:0000313" key="14">
    <source>
        <dbReference type="EMBL" id="SHI66487.1"/>
    </source>
</evidence>
<feature type="transmembrane region" description="Helical" evidence="13">
    <location>
        <begin position="281"/>
        <end position="300"/>
    </location>
</feature>
<dbReference type="GO" id="GO:0005385">
    <property type="term" value="F:zinc ion transmembrane transporter activity"/>
    <property type="evidence" value="ECO:0007669"/>
    <property type="project" value="UniProtKB-UniRule"/>
</dbReference>
<keyword evidence="11 13" id="KW-0406">Ion transport</keyword>
<comment type="catalytic activity">
    <reaction evidence="13">
        <text>Zn(2+)(in) = Zn(2+)(out)</text>
        <dbReference type="Rhea" id="RHEA:29351"/>
        <dbReference type="ChEBI" id="CHEBI:29105"/>
    </reaction>
</comment>
<evidence type="ECO:0000256" key="8">
    <source>
        <dbReference type="ARBA" id="ARBA00022906"/>
    </source>
</evidence>
<evidence type="ECO:0000256" key="9">
    <source>
        <dbReference type="ARBA" id="ARBA00022989"/>
    </source>
</evidence>
<feature type="binding site" description="M1 metal binding site" evidence="13">
    <location>
        <position position="168"/>
    </location>
    <ligand>
        <name>Zn(2+)</name>
        <dbReference type="ChEBI" id="CHEBI:29105"/>
    </ligand>
</feature>
<keyword evidence="9 13" id="KW-1133">Transmembrane helix</keyword>
<evidence type="ECO:0000256" key="5">
    <source>
        <dbReference type="ARBA" id="ARBA00022692"/>
    </source>
</evidence>
<keyword evidence="10" id="KW-0408">Iron</keyword>
<feature type="transmembrane region" description="Helical" evidence="13">
    <location>
        <begin position="62"/>
        <end position="79"/>
    </location>
</feature>
<evidence type="ECO:0000256" key="7">
    <source>
        <dbReference type="ARBA" id="ARBA00022833"/>
    </source>
</evidence>
<keyword evidence="3 13" id="KW-0813">Transport</keyword>
<accession>A0A1M6CZQ2</accession>
<evidence type="ECO:0000256" key="6">
    <source>
        <dbReference type="ARBA" id="ARBA00022723"/>
    </source>
</evidence>
<evidence type="ECO:0000256" key="4">
    <source>
        <dbReference type="ARBA" id="ARBA00022475"/>
    </source>
</evidence>
<protein>
    <recommendedName>
        <fullName evidence="13">Zinc transporter ZupT</fullName>
    </recommendedName>
</protein>
<feature type="transmembrane region" description="Helical" evidence="13">
    <location>
        <begin position="215"/>
        <end position="236"/>
    </location>
</feature>
<keyword evidence="7 13" id="KW-0862">Zinc</keyword>